<evidence type="ECO:0000259" key="7">
    <source>
        <dbReference type="SMART" id="SM01136"/>
    </source>
</evidence>
<evidence type="ECO:0000313" key="8">
    <source>
        <dbReference type="EMBL" id="QEK79387.1"/>
    </source>
</evidence>
<feature type="domain" description="Dyskerin-like" evidence="7">
    <location>
        <begin position="4"/>
        <end position="63"/>
    </location>
</feature>
<organism evidence="8 9">
    <name type="scientific">Pyrococcus furiosus (strain ATCC 43587 / DSM 3638 / JCM 8422 / Vc1)</name>
    <dbReference type="NCBI Taxonomy" id="186497"/>
    <lineage>
        <taxon>Archaea</taxon>
        <taxon>Methanobacteriati</taxon>
        <taxon>Methanobacteriota</taxon>
        <taxon>Thermococci</taxon>
        <taxon>Thermococcales</taxon>
        <taxon>Thermococcaceae</taxon>
        <taxon>Pyrococcus</taxon>
    </lineage>
</organism>
<dbReference type="Pfam" id="PF08068">
    <property type="entry name" value="DKCLD"/>
    <property type="match status" value="1"/>
</dbReference>
<dbReference type="CDD" id="cd21148">
    <property type="entry name" value="PUA_Cbf5"/>
    <property type="match status" value="1"/>
</dbReference>
<dbReference type="GO" id="GO:0000495">
    <property type="term" value="P:box H/ACA sno(s)RNA 3'-end processing"/>
    <property type="evidence" value="ECO:0007669"/>
    <property type="project" value="TreeGrafter"/>
</dbReference>
<dbReference type="SMART" id="SM01136">
    <property type="entry name" value="DKCLD"/>
    <property type="match status" value="1"/>
</dbReference>
<dbReference type="SUPFAM" id="SSF55120">
    <property type="entry name" value="Pseudouridine synthase"/>
    <property type="match status" value="1"/>
</dbReference>
<dbReference type="InterPro" id="IPR020103">
    <property type="entry name" value="PsdUridine_synth_cat_dom_sf"/>
</dbReference>
<dbReference type="GO" id="GO:0160148">
    <property type="term" value="F:tRNA pseudouridine(55) synthase activity"/>
    <property type="evidence" value="ECO:0007669"/>
    <property type="project" value="UniProtKB-EC"/>
</dbReference>
<dbReference type="PANTHER" id="PTHR23127">
    <property type="entry name" value="CENTROMERE/MICROTUBULE BINDING PROTEIN CBF5"/>
    <property type="match status" value="1"/>
</dbReference>
<accession>A0A5C0XRB0</accession>
<evidence type="ECO:0000256" key="1">
    <source>
        <dbReference type="ARBA" id="ARBA00022694"/>
    </source>
</evidence>
<dbReference type="SUPFAM" id="SSF88697">
    <property type="entry name" value="PUA domain-like"/>
    <property type="match status" value="1"/>
</dbReference>
<dbReference type="Pfam" id="PF01472">
    <property type="entry name" value="PUA"/>
    <property type="match status" value="1"/>
</dbReference>
<dbReference type="NCBIfam" id="NF003280">
    <property type="entry name" value="PRK04270.1"/>
    <property type="match status" value="1"/>
</dbReference>
<feature type="domain" description="PUA" evidence="6">
    <location>
        <begin position="251"/>
        <end position="325"/>
    </location>
</feature>
<dbReference type="FunFam" id="2.30.130.10:FF:000010">
    <property type="entry name" value="Probable tRNA pseudouridine synthase B"/>
    <property type="match status" value="1"/>
</dbReference>
<dbReference type="Pfam" id="PF16198">
    <property type="entry name" value="TruB_C_2"/>
    <property type="match status" value="1"/>
</dbReference>
<dbReference type="InterPro" id="IPR004802">
    <property type="entry name" value="tRNA_PsdUridine_synth_B_fam"/>
</dbReference>
<dbReference type="InterPro" id="IPR004521">
    <property type="entry name" value="Uncharacterised_CHP00451"/>
</dbReference>
<comment type="catalytic activity">
    <reaction evidence="5">
        <text>uridine(55) in tRNA = pseudouridine(55) in tRNA</text>
        <dbReference type="Rhea" id="RHEA:42532"/>
        <dbReference type="Rhea" id="RHEA-COMP:10101"/>
        <dbReference type="Rhea" id="RHEA-COMP:10102"/>
        <dbReference type="ChEBI" id="CHEBI:65314"/>
        <dbReference type="ChEBI" id="CHEBI:65315"/>
        <dbReference type="EC" id="5.4.99.25"/>
    </reaction>
</comment>
<evidence type="ECO:0000256" key="4">
    <source>
        <dbReference type="ARBA" id="ARBA00060775"/>
    </source>
</evidence>
<sequence>MARDEVRRILPADIKREVLIKDENAETNPDWGFPPEKRPIEMHIQFGVINLDKPPGPTSHEVVAWIKKILNLEKAGHGGTLDPKVSGVLPVALEKATRVVQALLPAGKEYVALMHLHGDVPEDKIIQVMKEFEGEIIQRPPLRSAVKRRLRTRKVYYIEVLEIEGRDVLFRVGVEAGTYIRSLIHHIGLALGVGAHMSELRRTRSGPFKEDETLITLHDLVDYYYFWKEDGIEEYFRKAIQPMEKAVEHLPKVWIKDSAVAAVTHGADLAVPGIAKLHAGIKRGDLVAIMTLKDELVALGKAMMTSQEMLEKTKGIAVDVEKVFMPRDWYPKLWEKRDRS</sequence>
<dbReference type="Proteomes" id="UP000324354">
    <property type="component" value="Chromosome"/>
</dbReference>
<keyword evidence="2 5" id="KW-0413">Isomerase</keyword>
<protein>
    <recommendedName>
        <fullName evidence="5">Probable tRNA pseudouridine synthase B</fullName>
        <ecNumber evidence="5">5.4.99.25</ecNumber>
    </recommendedName>
    <alternativeName>
        <fullName evidence="5">tRNA pseudouridine(55) synthase</fullName>
        <shortName evidence="5">Psi55 synthase</shortName>
    </alternativeName>
    <alternativeName>
        <fullName evidence="5">tRNA pseudouridylate synthase</fullName>
    </alternativeName>
    <alternativeName>
        <fullName evidence="5">tRNA-uridine isomerase</fullName>
    </alternativeName>
</protein>
<dbReference type="Pfam" id="PF01509">
    <property type="entry name" value="TruB_N"/>
    <property type="match status" value="1"/>
</dbReference>
<dbReference type="FunFam" id="3.30.2350.10:FF:000001">
    <property type="entry name" value="H/ACA ribonucleoprotein complex subunit CBF5"/>
    <property type="match status" value="1"/>
</dbReference>
<evidence type="ECO:0000256" key="3">
    <source>
        <dbReference type="ARBA" id="ARBA00060072"/>
    </source>
</evidence>
<dbReference type="Gene3D" id="2.30.130.10">
    <property type="entry name" value="PUA domain"/>
    <property type="match status" value="1"/>
</dbReference>
<dbReference type="InterPro" id="IPR036974">
    <property type="entry name" value="PUA_sf"/>
</dbReference>
<dbReference type="InterPro" id="IPR015947">
    <property type="entry name" value="PUA-like_sf"/>
</dbReference>
<reference evidence="8 9" key="1">
    <citation type="submission" date="2017-08" db="EMBL/GenBank/DDBJ databases">
        <title>Resequencing and Reannotation of the genome of Pyrococcus furiosus type strain DSM3638.</title>
        <authorList>
            <person name="Reichelt R.M."/>
            <person name="Bunk B."/>
        </authorList>
    </citation>
    <scope>NUCLEOTIDE SEQUENCE [LARGE SCALE GENOMIC DNA]</scope>
    <source>
        <strain evidence="8 9">DSM 3638</strain>
    </source>
</reference>
<dbReference type="KEGG" id="pfu:PF1785"/>
<dbReference type="AlphaFoldDB" id="A0A5C0XRB0"/>
<dbReference type="OrthoDB" id="35866at2157"/>
<evidence type="ECO:0000256" key="2">
    <source>
        <dbReference type="ARBA" id="ARBA00023235"/>
    </source>
</evidence>
<evidence type="ECO:0000259" key="6">
    <source>
        <dbReference type="SMART" id="SM00359"/>
    </source>
</evidence>
<dbReference type="GO" id="GO:1990481">
    <property type="term" value="P:mRNA pseudouridine synthesis"/>
    <property type="evidence" value="ECO:0007669"/>
    <property type="project" value="TreeGrafter"/>
</dbReference>
<dbReference type="InterPro" id="IPR032819">
    <property type="entry name" value="TruB_C"/>
</dbReference>
<dbReference type="InterPro" id="IPR002501">
    <property type="entry name" value="PsdUridine_synth_N"/>
</dbReference>
<gene>
    <name evidence="5" type="primary">truB</name>
    <name evidence="8" type="ORF">PFDSM3638_08975</name>
</gene>
<dbReference type="InterPro" id="IPR012960">
    <property type="entry name" value="Dyskerin-like"/>
</dbReference>
<dbReference type="SMR" id="A0A5C0XRB0"/>
<dbReference type="PANTHER" id="PTHR23127:SF0">
    <property type="entry name" value="H_ACA RIBONUCLEOPROTEIN COMPLEX SUBUNIT DKC1"/>
    <property type="match status" value="1"/>
</dbReference>
<comment type="function">
    <text evidence="3 5">Could be responsible for synthesis of pseudouridine from uracil-55 in the psi GC loop of transfer RNAs.</text>
</comment>
<dbReference type="InterPro" id="IPR026326">
    <property type="entry name" value="TruB_arch"/>
</dbReference>
<keyword evidence="1 5" id="KW-0819">tRNA processing</keyword>
<dbReference type="EMBL" id="CP023154">
    <property type="protein sequence ID" value="QEK79387.1"/>
    <property type="molecule type" value="Genomic_DNA"/>
</dbReference>
<dbReference type="SMART" id="SM00359">
    <property type="entry name" value="PUA"/>
    <property type="match status" value="1"/>
</dbReference>
<dbReference type="GeneID" id="41713603"/>
<comment type="similarity">
    <text evidence="4 5">Belongs to the pseudouridine synthase TruB family. Type 2 subfamily.</text>
</comment>
<proteinExistence type="inferred from homology"/>
<evidence type="ECO:0000256" key="5">
    <source>
        <dbReference type="HAMAP-Rule" id="MF_01081"/>
    </source>
</evidence>
<dbReference type="CDD" id="cd02572">
    <property type="entry name" value="PseudoU_synth_hDyskerin"/>
    <property type="match status" value="1"/>
</dbReference>
<dbReference type="Gene3D" id="3.30.2350.10">
    <property type="entry name" value="Pseudouridine synthase"/>
    <property type="match status" value="1"/>
</dbReference>
<feature type="active site" description="Nucleophile" evidence="5">
    <location>
        <position position="82"/>
    </location>
</feature>
<dbReference type="RefSeq" id="WP_011012926.1">
    <property type="nucleotide sequence ID" value="NC_003413.1"/>
</dbReference>
<dbReference type="GO" id="GO:0031120">
    <property type="term" value="P:snRNA pseudouridine synthesis"/>
    <property type="evidence" value="ECO:0007669"/>
    <property type="project" value="TreeGrafter"/>
</dbReference>
<dbReference type="GO" id="GO:0031119">
    <property type="term" value="P:tRNA pseudouridine synthesis"/>
    <property type="evidence" value="ECO:0007669"/>
    <property type="project" value="UniProtKB-UniRule"/>
</dbReference>
<dbReference type="PROSITE" id="PS50890">
    <property type="entry name" value="PUA"/>
    <property type="match status" value="1"/>
</dbReference>
<dbReference type="GeneID" id="13300498"/>
<evidence type="ECO:0000313" key="9">
    <source>
        <dbReference type="Proteomes" id="UP000324354"/>
    </source>
</evidence>
<dbReference type="EC" id="5.4.99.25" evidence="5"/>
<dbReference type="GO" id="GO:0031118">
    <property type="term" value="P:rRNA pseudouridine synthesis"/>
    <property type="evidence" value="ECO:0007669"/>
    <property type="project" value="TreeGrafter"/>
</dbReference>
<dbReference type="GO" id="GO:0003723">
    <property type="term" value="F:RNA binding"/>
    <property type="evidence" value="ECO:0007669"/>
    <property type="project" value="InterPro"/>
</dbReference>
<name>A0A5C0XRB0_PYRFU</name>
<dbReference type="HAMAP" id="MF_01081">
    <property type="entry name" value="TruB_arch"/>
    <property type="match status" value="1"/>
</dbReference>
<dbReference type="NCBIfam" id="TIGR00425">
    <property type="entry name" value="CBF5"/>
    <property type="match status" value="1"/>
</dbReference>
<dbReference type="NCBIfam" id="TIGR00451">
    <property type="entry name" value="unchar_dom_2"/>
    <property type="match status" value="1"/>
</dbReference>
<dbReference type="InterPro" id="IPR002478">
    <property type="entry name" value="PUA"/>
</dbReference>